<protein>
    <submittedName>
        <fullName evidence="8">Cytochrome P450</fullName>
    </submittedName>
</protein>
<sequence>MLAMLYGYTPSPHTPDALARLINEVMEDFSKAIVVGAWMVEVIPWLQFLPTWVPGTGFKKTAQQWRKDSGDCMNLPVKSVKQKMSQNSAKPSRAERLLRANPNAEDKMDTEQTAAALYAGRAYSNAVGLSFFFLTMTAFPEVQAKAREEVDRVVGSERLPGFQDRDNMPYIEAVIKETLLWHSLALVFNPPKSMTLFTTGLPRLRHRNYHSCLVSIWLFSKLIYRLSTVYITPLG</sequence>
<evidence type="ECO:0000313" key="9">
    <source>
        <dbReference type="Proteomes" id="UP000799753"/>
    </source>
</evidence>
<keyword evidence="5" id="KW-0560">Oxidoreductase</keyword>
<dbReference type="Gene3D" id="1.10.630.10">
    <property type="entry name" value="Cytochrome P450"/>
    <property type="match status" value="1"/>
</dbReference>
<keyword evidence="7" id="KW-0503">Monooxygenase</keyword>
<comment type="cofactor">
    <cofactor evidence="1">
        <name>heme</name>
        <dbReference type="ChEBI" id="CHEBI:30413"/>
    </cofactor>
</comment>
<dbReference type="Proteomes" id="UP000799753">
    <property type="component" value="Unassembled WGS sequence"/>
</dbReference>
<dbReference type="GO" id="GO:0005506">
    <property type="term" value="F:iron ion binding"/>
    <property type="evidence" value="ECO:0007669"/>
    <property type="project" value="InterPro"/>
</dbReference>
<keyword evidence="4" id="KW-0479">Metal-binding</keyword>
<proteinExistence type="inferred from homology"/>
<comment type="similarity">
    <text evidence="2">Belongs to the cytochrome P450 family.</text>
</comment>
<dbReference type="InterPro" id="IPR002401">
    <property type="entry name" value="Cyt_P450_E_grp-I"/>
</dbReference>
<evidence type="ECO:0000256" key="3">
    <source>
        <dbReference type="ARBA" id="ARBA00022617"/>
    </source>
</evidence>
<dbReference type="PANTHER" id="PTHR46300:SF7">
    <property type="entry name" value="P450, PUTATIVE (EUROFUNG)-RELATED"/>
    <property type="match status" value="1"/>
</dbReference>
<keyword evidence="3" id="KW-0349">Heme</keyword>
<accession>A0A6A6RSV5</accession>
<dbReference type="InterPro" id="IPR036396">
    <property type="entry name" value="Cyt_P450_sf"/>
</dbReference>
<evidence type="ECO:0000256" key="4">
    <source>
        <dbReference type="ARBA" id="ARBA00022723"/>
    </source>
</evidence>
<dbReference type="OrthoDB" id="2789670at2759"/>
<evidence type="ECO:0000256" key="6">
    <source>
        <dbReference type="ARBA" id="ARBA00023004"/>
    </source>
</evidence>
<name>A0A6A6RSV5_9PLEO</name>
<dbReference type="GO" id="GO:0016705">
    <property type="term" value="F:oxidoreductase activity, acting on paired donors, with incorporation or reduction of molecular oxygen"/>
    <property type="evidence" value="ECO:0007669"/>
    <property type="project" value="InterPro"/>
</dbReference>
<reference evidence="8" key="1">
    <citation type="journal article" date="2020" name="Stud. Mycol.">
        <title>101 Dothideomycetes genomes: a test case for predicting lifestyles and emergence of pathogens.</title>
        <authorList>
            <person name="Haridas S."/>
            <person name="Albert R."/>
            <person name="Binder M."/>
            <person name="Bloem J."/>
            <person name="Labutti K."/>
            <person name="Salamov A."/>
            <person name="Andreopoulos B."/>
            <person name="Baker S."/>
            <person name="Barry K."/>
            <person name="Bills G."/>
            <person name="Bluhm B."/>
            <person name="Cannon C."/>
            <person name="Castanera R."/>
            <person name="Culley D."/>
            <person name="Daum C."/>
            <person name="Ezra D."/>
            <person name="Gonzalez J."/>
            <person name="Henrissat B."/>
            <person name="Kuo A."/>
            <person name="Liang C."/>
            <person name="Lipzen A."/>
            <person name="Lutzoni F."/>
            <person name="Magnuson J."/>
            <person name="Mondo S."/>
            <person name="Nolan M."/>
            <person name="Ohm R."/>
            <person name="Pangilinan J."/>
            <person name="Park H.-J."/>
            <person name="Ramirez L."/>
            <person name="Alfaro M."/>
            <person name="Sun H."/>
            <person name="Tritt A."/>
            <person name="Yoshinaga Y."/>
            <person name="Zwiers L.-H."/>
            <person name="Turgeon B."/>
            <person name="Goodwin S."/>
            <person name="Spatafora J."/>
            <person name="Crous P."/>
            <person name="Grigoriev I."/>
        </authorList>
    </citation>
    <scope>NUCLEOTIDE SEQUENCE</scope>
    <source>
        <strain evidence="8">CBS 473.64</strain>
    </source>
</reference>
<dbReference type="EMBL" id="MU006793">
    <property type="protein sequence ID" value="KAF2637338.1"/>
    <property type="molecule type" value="Genomic_DNA"/>
</dbReference>
<evidence type="ECO:0000313" key="8">
    <source>
        <dbReference type="EMBL" id="KAF2637338.1"/>
    </source>
</evidence>
<evidence type="ECO:0000256" key="7">
    <source>
        <dbReference type="ARBA" id="ARBA00023033"/>
    </source>
</evidence>
<dbReference type="InterPro" id="IPR050364">
    <property type="entry name" value="Cytochrome_P450_fung"/>
</dbReference>
<evidence type="ECO:0000256" key="1">
    <source>
        <dbReference type="ARBA" id="ARBA00001971"/>
    </source>
</evidence>
<keyword evidence="9" id="KW-1185">Reference proteome</keyword>
<evidence type="ECO:0000256" key="2">
    <source>
        <dbReference type="ARBA" id="ARBA00010617"/>
    </source>
</evidence>
<dbReference type="Pfam" id="PF00067">
    <property type="entry name" value="p450"/>
    <property type="match status" value="1"/>
</dbReference>
<dbReference type="PANTHER" id="PTHR46300">
    <property type="entry name" value="P450, PUTATIVE (EUROFUNG)-RELATED-RELATED"/>
    <property type="match status" value="1"/>
</dbReference>
<dbReference type="GO" id="GO:0020037">
    <property type="term" value="F:heme binding"/>
    <property type="evidence" value="ECO:0007669"/>
    <property type="project" value="InterPro"/>
</dbReference>
<evidence type="ECO:0000256" key="5">
    <source>
        <dbReference type="ARBA" id="ARBA00023002"/>
    </source>
</evidence>
<dbReference type="AlphaFoldDB" id="A0A6A6RSV5"/>
<dbReference type="GO" id="GO:0004497">
    <property type="term" value="F:monooxygenase activity"/>
    <property type="evidence" value="ECO:0007669"/>
    <property type="project" value="UniProtKB-KW"/>
</dbReference>
<organism evidence="8 9">
    <name type="scientific">Massarina eburnea CBS 473.64</name>
    <dbReference type="NCBI Taxonomy" id="1395130"/>
    <lineage>
        <taxon>Eukaryota</taxon>
        <taxon>Fungi</taxon>
        <taxon>Dikarya</taxon>
        <taxon>Ascomycota</taxon>
        <taxon>Pezizomycotina</taxon>
        <taxon>Dothideomycetes</taxon>
        <taxon>Pleosporomycetidae</taxon>
        <taxon>Pleosporales</taxon>
        <taxon>Massarineae</taxon>
        <taxon>Massarinaceae</taxon>
        <taxon>Massarina</taxon>
    </lineage>
</organism>
<gene>
    <name evidence="8" type="ORF">P280DRAFT_530382</name>
</gene>
<dbReference type="InterPro" id="IPR001128">
    <property type="entry name" value="Cyt_P450"/>
</dbReference>
<keyword evidence="6" id="KW-0408">Iron</keyword>
<dbReference type="SUPFAM" id="SSF48264">
    <property type="entry name" value="Cytochrome P450"/>
    <property type="match status" value="1"/>
</dbReference>
<dbReference type="PRINTS" id="PR00463">
    <property type="entry name" value="EP450I"/>
</dbReference>